<keyword evidence="2" id="KW-1185">Reference proteome</keyword>
<proteinExistence type="predicted"/>
<reference evidence="1" key="3">
    <citation type="submission" date="2015-02" db="UniProtKB">
        <authorList>
            <consortium name="EnsemblProtists"/>
        </authorList>
    </citation>
    <scope>IDENTIFICATION</scope>
    <source>
        <strain evidence="1">DAOM BR144</strain>
    </source>
</reference>
<dbReference type="PANTHER" id="PTHR28457">
    <property type="entry name" value="COILED-COIL DOMAIN-CONTAINING PROTEIN 189"/>
    <property type="match status" value="1"/>
</dbReference>
<dbReference type="eggNOG" id="ENOG502S7XE">
    <property type="taxonomic scope" value="Eukaryota"/>
</dbReference>
<organism evidence="1 2">
    <name type="scientific">Globisporangium ultimum (strain ATCC 200006 / CBS 805.95 / DAOM BR144)</name>
    <name type="common">Pythium ultimum</name>
    <dbReference type="NCBI Taxonomy" id="431595"/>
    <lineage>
        <taxon>Eukaryota</taxon>
        <taxon>Sar</taxon>
        <taxon>Stramenopiles</taxon>
        <taxon>Oomycota</taxon>
        <taxon>Peronosporomycetes</taxon>
        <taxon>Pythiales</taxon>
        <taxon>Pythiaceae</taxon>
        <taxon>Globisporangium</taxon>
    </lineage>
</organism>
<dbReference type="HOGENOM" id="CLU_094789_0_0_1"/>
<dbReference type="InterPro" id="IPR032727">
    <property type="entry name" value="CLAMP"/>
</dbReference>
<accession>K3XA92</accession>
<dbReference type="PANTHER" id="PTHR28457:SF1">
    <property type="entry name" value="CILIA- AND FLAGELLA-ASSOCIATED PROTEIN 119"/>
    <property type="match status" value="1"/>
</dbReference>
<name>K3XA92_GLOUD</name>
<dbReference type="Pfam" id="PF14769">
    <property type="entry name" value="CLAMP"/>
    <property type="match status" value="1"/>
</dbReference>
<dbReference type="EMBL" id="GL376563">
    <property type="status" value="NOT_ANNOTATED_CDS"/>
    <property type="molecule type" value="Genomic_DNA"/>
</dbReference>
<reference evidence="2" key="1">
    <citation type="journal article" date="2010" name="Genome Biol.">
        <title>Genome sequence of the necrotrophic plant pathogen Pythium ultimum reveals original pathogenicity mechanisms and effector repertoire.</title>
        <authorList>
            <person name="Levesque C.A."/>
            <person name="Brouwer H."/>
            <person name="Cano L."/>
            <person name="Hamilton J.P."/>
            <person name="Holt C."/>
            <person name="Huitema E."/>
            <person name="Raffaele S."/>
            <person name="Robideau G.P."/>
            <person name="Thines M."/>
            <person name="Win J."/>
            <person name="Zerillo M.M."/>
            <person name="Beakes G.W."/>
            <person name="Boore J.L."/>
            <person name="Busam D."/>
            <person name="Dumas B."/>
            <person name="Ferriera S."/>
            <person name="Fuerstenberg S.I."/>
            <person name="Gachon C.M."/>
            <person name="Gaulin E."/>
            <person name="Govers F."/>
            <person name="Grenville-Briggs L."/>
            <person name="Horner N."/>
            <person name="Hostetler J."/>
            <person name="Jiang R.H."/>
            <person name="Johnson J."/>
            <person name="Krajaejun T."/>
            <person name="Lin H."/>
            <person name="Meijer H.J."/>
            <person name="Moore B."/>
            <person name="Morris P."/>
            <person name="Phuntmart V."/>
            <person name="Puiu D."/>
            <person name="Shetty J."/>
            <person name="Stajich J.E."/>
            <person name="Tripathy S."/>
            <person name="Wawra S."/>
            <person name="van West P."/>
            <person name="Whitty B.R."/>
            <person name="Coutinho P.M."/>
            <person name="Henrissat B."/>
            <person name="Martin F."/>
            <person name="Thomas P.D."/>
            <person name="Tyler B.M."/>
            <person name="De Vries R.P."/>
            <person name="Kamoun S."/>
            <person name="Yandell M."/>
            <person name="Tisserat N."/>
            <person name="Buell C.R."/>
        </authorList>
    </citation>
    <scope>NUCLEOTIDE SEQUENCE</scope>
    <source>
        <strain evidence="2">DAOM:BR144</strain>
    </source>
</reference>
<evidence type="ECO:0000313" key="1">
    <source>
        <dbReference type="EnsemblProtists" id="PYU1_T014141"/>
    </source>
</evidence>
<dbReference type="InParanoid" id="K3XA92"/>
<dbReference type="EnsemblProtists" id="PYU1_T014141">
    <property type="protein sequence ID" value="PYU1_T014141"/>
    <property type="gene ID" value="PYU1_G014111"/>
</dbReference>
<dbReference type="AlphaFoldDB" id="K3XA92"/>
<protein>
    <submittedName>
        <fullName evidence="1">Uncharacterized protein</fullName>
    </submittedName>
</protein>
<reference evidence="2" key="2">
    <citation type="submission" date="2010-04" db="EMBL/GenBank/DDBJ databases">
        <authorList>
            <person name="Buell R."/>
            <person name="Hamilton J."/>
            <person name="Hostetler J."/>
        </authorList>
    </citation>
    <scope>NUCLEOTIDE SEQUENCE [LARGE SCALE GENOMIC DNA]</scope>
    <source>
        <strain evidence="2">DAOM:BR144</strain>
    </source>
</reference>
<evidence type="ECO:0000313" key="2">
    <source>
        <dbReference type="Proteomes" id="UP000019132"/>
    </source>
</evidence>
<dbReference type="VEuPathDB" id="FungiDB:PYU1_G014111"/>
<dbReference type="Proteomes" id="UP000019132">
    <property type="component" value="Unassembled WGS sequence"/>
</dbReference>
<sequence>MTEAIVWKYSTERDLARLAERHTLDECRRQRNFTHRQTSVLLGICQSLMDRDFCVDSSSNLNSSFSHFQTLLLTHSVQRSPKSVGIFSVQEVAAIVDFVTHTYFRHFHLYKGIYTPYYHTHIVQKAVNGVQVPQQPRPLADAILHLESPFVAPPLPAAAETGGVAE</sequence>